<dbReference type="AlphaFoldDB" id="A0A3M7QKU0"/>
<comment type="caution">
    <text evidence="9">The sequence shown here is derived from an EMBL/GenBank/DDBJ whole genome shotgun (WGS) entry which is preliminary data.</text>
</comment>
<keyword evidence="5 8" id="KW-0802">TPR repeat</keyword>
<comment type="subcellular location">
    <subcellularLocation>
        <location evidence="1 8">Cell projection</location>
        <location evidence="1 8">Cilium</location>
    </subcellularLocation>
</comment>
<dbReference type="Proteomes" id="UP000276133">
    <property type="component" value="Unassembled WGS sequence"/>
</dbReference>
<reference evidence="9 10" key="1">
    <citation type="journal article" date="2018" name="Sci. Rep.">
        <title>Genomic signatures of local adaptation to the degree of environmental predictability in rotifers.</title>
        <authorList>
            <person name="Franch-Gras L."/>
            <person name="Hahn C."/>
            <person name="Garcia-Roger E.M."/>
            <person name="Carmona M.J."/>
            <person name="Serra M."/>
            <person name="Gomez A."/>
        </authorList>
    </citation>
    <scope>NUCLEOTIDE SEQUENCE [LARGE SCALE GENOMIC DNA]</scope>
    <source>
        <strain evidence="9">HYR1</strain>
    </source>
</reference>
<name>A0A3M7QKU0_BRAPC</name>
<evidence type="ECO:0000256" key="4">
    <source>
        <dbReference type="ARBA" id="ARBA00022794"/>
    </source>
</evidence>
<evidence type="ECO:0000313" key="9">
    <source>
        <dbReference type="EMBL" id="RNA12056.1"/>
    </source>
</evidence>
<accession>A0A3M7QKU0</accession>
<evidence type="ECO:0000256" key="8">
    <source>
        <dbReference type="RuleBase" id="RU367070"/>
    </source>
</evidence>
<comment type="function">
    <text evidence="8">Required for polyglutamylation of axonemal tubulin. Plays a role in anterograde intraflagellar transport (IFT), the process by which cilia precursors are transported from the base of the cilium to the site of their incorporation at the tip.</text>
</comment>
<dbReference type="Gene3D" id="1.25.40.10">
    <property type="entry name" value="Tetratricopeptide repeat domain"/>
    <property type="match status" value="3"/>
</dbReference>
<evidence type="ECO:0000256" key="3">
    <source>
        <dbReference type="ARBA" id="ARBA00022737"/>
    </source>
</evidence>
<keyword evidence="4 8" id="KW-0970">Cilium biogenesis/degradation</keyword>
<evidence type="ECO:0000256" key="7">
    <source>
        <dbReference type="ARBA" id="ARBA00023273"/>
    </source>
</evidence>
<keyword evidence="3" id="KW-0677">Repeat</keyword>
<evidence type="ECO:0000256" key="1">
    <source>
        <dbReference type="ARBA" id="ARBA00004138"/>
    </source>
</evidence>
<keyword evidence="6 8" id="KW-0969">Cilium</keyword>
<sequence>MSIRYDLKTGEATKTIYTLIKNGKFRNAIDILNYQIQINQKSRAGLSLLAYCHYSLQDFVNASDCYEQLSQMYPEQDQYKLYFAQSLYKCGLNTEAMKICSQIETPSLQFKVIQLQAAIKYAEDDINGCLDYIEKSPSDDASTEMNKACILFKEKNFEKALEKFKKAKKIIGNKANISYNIAVCYYQLKQYDYSLRHIADIIEKGIKENPELSVGMQTDGIEVASVGNTLVLHESCLVEAFNLKAAIQFNLKNINNAREALTDMPPRTEAELDPITLHNIAVMNMDEEPSSGFEKLQFLIQQNSFPIETFANLCFLYVKYGFYSLVADVLAENSHLTFKHLTPYEYEFLEAKIMQQTSPEEAYRKLEDMGIKQIDTLRKLTKEVQDVRKSNKEESISRAVKEYEENLEMYIPILMAQASIYWDMQNYTAIEKLFKKSFEFCNDHDVWRLNAGHVLFMQENTKYKKAIEFYEPIVKKNYENILNISPIVLANLCVTYVMSSLNEEAEELMRKIEREEDRALVENPGKKFYHLCIVNLVIGTLYCAKGNYEFGISRVMKSLEPYQKKLGTDTWYYTKRCFLALFENMAKQIVILKDQLVIELIQFLTHCEIHGRDIKANVVEPLNDNPDHPGKNTIAYEARYLKWLFFEIINF</sequence>
<keyword evidence="10" id="KW-1185">Reference proteome</keyword>
<dbReference type="PANTHER" id="PTHR20931">
    <property type="entry name" value="TETRATRICOPEPTIDE REPEAT PROTEIN 30"/>
    <property type="match status" value="1"/>
</dbReference>
<proteinExistence type="inferred from homology"/>
<dbReference type="GO" id="GO:0042073">
    <property type="term" value="P:intraciliary transport"/>
    <property type="evidence" value="ECO:0007669"/>
    <property type="project" value="UniProtKB-UniRule"/>
</dbReference>
<dbReference type="InterPro" id="IPR019734">
    <property type="entry name" value="TPR_rpt"/>
</dbReference>
<dbReference type="EMBL" id="REGN01005773">
    <property type="protein sequence ID" value="RNA12056.1"/>
    <property type="molecule type" value="Genomic_DNA"/>
</dbReference>
<dbReference type="InterPro" id="IPR039941">
    <property type="entry name" value="TT30"/>
</dbReference>
<comment type="similarity">
    <text evidence="2 8">Belongs to the TTC30/dfy-1/fleer family.</text>
</comment>
<dbReference type="GO" id="GO:0030992">
    <property type="term" value="C:intraciliary transport particle B"/>
    <property type="evidence" value="ECO:0007669"/>
    <property type="project" value="TreeGrafter"/>
</dbReference>
<dbReference type="OrthoDB" id="10249577at2759"/>
<evidence type="ECO:0000256" key="6">
    <source>
        <dbReference type="ARBA" id="ARBA00023069"/>
    </source>
</evidence>
<gene>
    <name evidence="9" type="ORF">BpHYR1_037269</name>
</gene>
<dbReference type="GO" id="GO:0005879">
    <property type="term" value="C:axonemal microtubule"/>
    <property type="evidence" value="ECO:0007669"/>
    <property type="project" value="UniProtKB-UniRule"/>
</dbReference>
<dbReference type="InterPro" id="IPR011990">
    <property type="entry name" value="TPR-like_helical_dom_sf"/>
</dbReference>
<dbReference type="SMART" id="SM00028">
    <property type="entry name" value="TPR"/>
    <property type="match status" value="3"/>
</dbReference>
<evidence type="ECO:0000256" key="5">
    <source>
        <dbReference type="ARBA" id="ARBA00022803"/>
    </source>
</evidence>
<dbReference type="SUPFAM" id="SSF48452">
    <property type="entry name" value="TPR-like"/>
    <property type="match status" value="2"/>
</dbReference>
<evidence type="ECO:0000313" key="10">
    <source>
        <dbReference type="Proteomes" id="UP000276133"/>
    </source>
</evidence>
<dbReference type="GO" id="GO:0120170">
    <property type="term" value="F:intraciliary transport particle B binding"/>
    <property type="evidence" value="ECO:0007669"/>
    <property type="project" value="TreeGrafter"/>
</dbReference>
<dbReference type="FunFam" id="1.25.40.10:FF:000186">
    <property type="entry name" value="Tetratricopeptide repeat domain 30A"/>
    <property type="match status" value="1"/>
</dbReference>
<organism evidence="9 10">
    <name type="scientific">Brachionus plicatilis</name>
    <name type="common">Marine rotifer</name>
    <name type="synonym">Brachionus muelleri</name>
    <dbReference type="NCBI Taxonomy" id="10195"/>
    <lineage>
        <taxon>Eukaryota</taxon>
        <taxon>Metazoa</taxon>
        <taxon>Spiralia</taxon>
        <taxon>Gnathifera</taxon>
        <taxon>Rotifera</taxon>
        <taxon>Eurotatoria</taxon>
        <taxon>Monogononta</taxon>
        <taxon>Pseudotrocha</taxon>
        <taxon>Ploima</taxon>
        <taxon>Brachionidae</taxon>
        <taxon>Brachionus</taxon>
    </lineage>
</organism>
<protein>
    <recommendedName>
        <fullName evidence="8">Tetratricopeptide repeat protein 30</fullName>
    </recommendedName>
</protein>
<evidence type="ECO:0000256" key="2">
    <source>
        <dbReference type="ARBA" id="ARBA00009522"/>
    </source>
</evidence>
<dbReference type="STRING" id="10195.A0A3M7QKU0"/>
<keyword evidence="7 8" id="KW-0966">Cell projection</keyword>
<dbReference type="PANTHER" id="PTHR20931:SF0">
    <property type="entry name" value="TETRATRICOPEPTIDE REPEAT PROTEIN 30"/>
    <property type="match status" value="1"/>
</dbReference>